<feature type="transmembrane region" description="Helical" evidence="6">
    <location>
        <begin position="150"/>
        <end position="172"/>
    </location>
</feature>
<reference evidence="8" key="1">
    <citation type="submission" date="2022-11" db="EMBL/GenBank/DDBJ databases">
        <title>Centuries of genome instability and evolution in soft-shell clam transmissible cancer (bioRxiv).</title>
        <authorList>
            <person name="Hart S.F.M."/>
            <person name="Yonemitsu M.A."/>
            <person name="Giersch R.M."/>
            <person name="Beal B.F."/>
            <person name="Arriagada G."/>
            <person name="Davis B.W."/>
            <person name="Ostrander E.A."/>
            <person name="Goff S.P."/>
            <person name="Metzger M.J."/>
        </authorList>
    </citation>
    <scope>NUCLEOTIDE SEQUENCE</scope>
    <source>
        <strain evidence="8">MELC-2E11</strain>
        <tissue evidence="8">Siphon/mantle</tissue>
    </source>
</reference>
<evidence type="ECO:0000256" key="6">
    <source>
        <dbReference type="SAM" id="Phobius"/>
    </source>
</evidence>
<keyword evidence="4 5" id="KW-0472">Membrane</keyword>
<dbReference type="InterPro" id="IPR050578">
    <property type="entry name" value="MARVEL-CKLF_proteins"/>
</dbReference>
<evidence type="ECO:0000256" key="1">
    <source>
        <dbReference type="ARBA" id="ARBA00004141"/>
    </source>
</evidence>
<proteinExistence type="predicted"/>
<keyword evidence="3 6" id="KW-1133">Transmembrane helix</keyword>
<gene>
    <name evidence="8" type="ORF">MAR_027206</name>
</gene>
<organism evidence="8 9">
    <name type="scientific">Mya arenaria</name>
    <name type="common">Soft-shell clam</name>
    <dbReference type="NCBI Taxonomy" id="6604"/>
    <lineage>
        <taxon>Eukaryota</taxon>
        <taxon>Metazoa</taxon>
        <taxon>Spiralia</taxon>
        <taxon>Lophotrochozoa</taxon>
        <taxon>Mollusca</taxon>
        <taxon>Bivalvia</taxon>
        <taxon>Autobranchia</taxon>
        <taxon>Heteroconchia</taxon>
        <taxon>Euheterodonta</taxon>
        <taxon>Imparidentia</taxon>
        <taxon>Neoheterodontei</taxon>
        <taxon>Myida</taxon>
        <taxon>Myoidea</taxon>
        <taxon>Myidae</taxon>
        <taxon>Mya</taxon>
    </lineage>
</organism>
<protein>
    <submittedName>
        <fullName evidence="8">CKLF4-like protein</fullName>
    </submittedName>
</protein>
<dbReference type="Proteomes" id="UP001164746">
    <property type="component" value="Chromosome 8"/>
</dbReference>
<feature type="transmembrane region" description="Helical" evidence="6">
    <location>
        <begin position="122"/>
        <end position="144"/>
    </location>
</feature>
<evidence type="ECO:0000313" key="9">
    <source>
        <dbReference type="Proteomes" id="UP001164746"/>
    </source>
</evidence>
<dbReference type="Pfam" id="PF01284">
    <property type="entry name" value="MARVEL"/>
    <property type="match status" value="1"/>
</dbReference>
<dbReference type="PANTHER" id="PTHR22776:SF49">
    <property type="entry name" value="MARVEL DOMAIN-CONTAINING PROTEIN"/>
    <property type="match status" value="1"/>
</dbReference>
<feature type="transmembrane region" description="Helical" evidence="6">
    <location>
        <begin position="88"/>
        <end position="110"/>
    </location>
</feature>
<keyword evidence="2 5" id="KW-0812">Transmembrane</keyword>
<evidence type="ECO:0000256" key="4">
    <source>
        <dbReference type="ARBA" id="ARBA00023136"/>
    </source>
</evidence>
<dbReference type="PANTHER" id="PTHR22776">
    <property type="entry name" value="MARVEL-CONTAINING POTENTIAL LIPID RAFT-ASSOCIATED PROTEIN"/>
    <property type="match status" value="1"/>
</dbReference>
<dbReference type="EMBL" id="CP111019">
    <property type="protein sequence ID" value="WAR13026.1"/>
    <property type="molecule type" value="Genomic_DNA"/>
</dbReference>
<accession>A0ABY7EWE2</accession>
<evidence type="ECO:0000256" key="2">
    <source>
        <dbReference type="ARBA" id="ARBA00022692"/>
    </source>
</evidence>
<dbReference type="PROSITE" id="PS51225">
    <property type="entry name" value="MARVEL"/>
    <property type="match status" value="1"/>
</dbReference>
<sequence length="465" mass="50633">MMSASDLPGGMTSEAAGAAEGAVTESAKGEDSNMKQVWRFIYVDMSFITGLYGILYAAELGLSLLGLICVSVPKNEGCAYLYSSTYSYYEFVASSGFIISLVWYFLYVLAITKKLGFVRWDIAELVSNAFFIFNYLIASSVVAAKACGQGGYSAAAAFGFFCLIAYGVHEYFTVRAFLERRRDTAAGSPAAPDDESNFFSACAVKTVSPEVKVALTMDPPWDPFQDALPNSSSLDEIHLDPLDSVLSIADDVDTALSKEFVDRLDFLPLSDSVLFRSPVENGTPESLDPTDAERQDIEECDEMFDRDRLLSSSITTGLLLDMSTEEVHFRVPFVLLCMEAFEHVEGPLVGVVALGADGQSFRVDGQCECANQNQPPRVFVRHYLDKERAFLPHSSWSGQKICRKADIHTWVSSSVAPDISSTASLSTTSNACSCVFDFAARTSVTYSKMNVCLSAGAEVAVFSSE</sequence>
<feature type="transmembrane region" description="Helical" evidence="6">
    <location>
        <begin position="41"/>
        <end position="68"/>
    </location>
</feature>
<evidence type="ECO:0000259" key="7">
    <source>
        <dbReference type="PROSITE" id="PS51225"/>
    </source>
</evidence>
<evidence type="ECO:0000256" key="5">
    <source>
        <dbReference type="PROSITE-ProRule" id="PRU00581"/>
    </source>
</evidence>
<evidence type="ECO:0000313" key="8">
    <source>
        <dbReference type="EMBL" id="WAR13026.1"/>
    </source>
</evidence>
<dbReference type="InterPro" id="IPR008253">
    <property type="entry name" value="Marvel"/>
</dbReference>
<comment type="subcellular location">
    <subcellularLocation>
        <location evidence="1">Membrane</location>
        <topology evidence="1">Multi-pass membrane protein</topology>
    </subcellularLocation>
</comment>
<name>A0ABY7EWE2_MYAAR</name>
<feature type="domain" description="MARVEL" evidence="7">
    <location>
        <begin position="47"/>
        <end position="178"/>
    </location>
</feature>
<keyword evidence="9" id="KW-1185">Reference proteome</keyword>
<evidence type="ECO:0000256" key="3">
    <source>
        <dbReference type="ARBA" id="ARBA00022989"/>
    </source>
</evidence>